<comment type="caution">
    <text evidence="8">The sequence shown here is derived from an EMBL/GenBank/DDBJ whole genome shotgun (WGS) entry which is preliminary data.</text>
</comment>
<dbReference type="OrthoDB" id="3176171at2759"/>
<dbReference type="InterPro" id="IPR027417">
    <property type="entry name" value="P-loop_NTPase"/>
</dbReference>
<feature type="coiled-coil region" evidence="5">
    <location>
        <begin position="483"/>
        <end position="653"/>
    </location>
</feature>
<dbReference type="GO" id="GO:0005524">
    <property type="term" value="F:ATP binding"/>
    <property type="evidence" value="ECO:0007669"/>
    <property type="project" value="UniProtKB-UniRule"/>
</dbReference>
<keyword evidence="9" id="KW-1185">Reference proteome</keyword>
<keyword evidence="4" id="KW-0493">Microtubule</keyword>
<evidence type="ECO:0000256" key="5">
    <source>
        <dbReference type="SAM" id="Coils"/>
    </source>
</evidence>
<keyword evidence="3 4" id="KW-0505">Motor protein</keyword>
<dbReference type="InterPro" id="IPR001752">
    <property type="entry name" value="Kinesin_motor_dom"/>
</dbReference>
<gene>
    <name evidence="8" type="ORF">RFI_13656</name>
</gene>
<dbReference type="OMA" id="ERMMVIN"/>
<reference evidence="8 9" key="1">
    <citation type="journal article" date="2013" name="Curr. Biol.">
        <title>The Genome of the Foraminiferan Reticulomyxa filosa.</title>
        <authorList>
            <person name="Glockner G."/>
            <person name="Hulsmann N."/>
            <person name="Schleicher M."/>
            <person name="Noegel A.A."/>
            <person name="Eichinger L."/>
            <person name="Gallinger C."/>
            <person name="Pawlowski J."/>
            <person name="Sierra R."/>
            <person name="Euteneuer U."/>
            <person name="Pillet L."/>
            <person name="Moustafa A."/>
            <person name="Platzer M."/>
            <person name="Groth M."/>
            <person name="Szafranski K."/>
            <person name="Schliwa M."/>
        </authorList>
    </citation>
    <scope>NUCLEOTIDE SEQUENCE [LARGE SCALE GENOMIC DNA]</scope>
</reference>
<dbReference type="Gene3D" id="3.40.850.10">
    <property type="entry name" value="Kinesin motor domain"/>
    <property type="match status" value="1"/>
</dbReference>
<dbReference type="AlphaFoldDB" id="X6NC93"/>
<feature type="compositionally biased region" description="Low complexity" evidence="6">
    <location>
        <begin position="25"/>
        <end position="38"/>
    </location>
</feature>
<proteinExistence type="inferred from homology"/>
<dbReference type="EMBL" id="ASPP01009875">
    <property type="protein sequence ID" value="ETO23523.1"/>
    <property type="molecule type" value="Genomic_DNA"/>
</dbReference>
<dbReference type="PANTHER" id="PTHR24115">
    <property type="entry name" value="KINESIN-RELATED"/>
    <property type="match status" value="1"/>
</dbReference>
<protein>
    <recommendedName>
        <fullName evidence="4">Kinesin-like protein</fullName>
    </recommendedName>
</protein>
<dbReference type="GO" id="GO:0016887">
    <property type="term" value="F:ATP hydrolysis activity"/>
    <property type="evidence" value="ECO:0007669"/>
    <property type="project" value="TreeGrafter"/>
</dbReference>
<sequence>MSTGEKIRVYLRAKPKKRNSKTDSDSSSQWSSYTTSTDAPSLEIEKQPKEAVVANGYEKCNSNDRDLQYNPQTGEVWMRKKLFPFDGVIGEGMLQQDVYETIGVPALSAYLEGFNATIFAYGQTGSGKTYTIFGKNFDASNQEIDPNLYGLVPRVILQLFDVLTESKHIKKYYVSVSCVEIYNVNICNEIKKKCYMCCYKSCSFFFWSQTTLRDLIAPDNSKNLKIRENHELKKFYVENLKSEYLQSKEEATFRLKKIQMHREVSSTVMNECSSRSHVLLQFQLIQESDTLQLNVQITDSKKKMKTLAGESKDSVLSFVDLAGSEMVSKSKTEGVQLKEAGYINSSLTVLSRVIEALGMSHSGVTFNALGSPIAASASVDHHNNDTNNPKKPPSFSVHVPFRDSSLTKLLKQALGGNCKTFLIVCVASEARHRVKQDKRTFKKKKYRANFITKLTSLHVALFEETYSSLRFAARAAYIKNLPVINKALDAQELLRENQQLKKQIENLTEMLKDHPINEILGNKEKQIELKDDEIQELKTMLDELHLQISTLKNVREKEKELKQQNGEDKDMQQIIQNHLQQINDLEMNLAREKNETKQLHRKLVELEMSQMQIITAKFQTERDSIQKDLELEIAKLKDENEKLEQQVTDAAIKPWTKGLYSLFIFPSKNESPFYVLHRTILDLLA</sequence>
<dbReference type="GO" id="GO:0008017">
    <property type="term" value="F:microtubule binding"/>
    <property type="evidence" value="ECO:0007669"/>
    <property type="project" value="InterPro"/>
</dbReference>
<dbReference type="SUPFAM" id="SSF52540">
    <property type="entry name" value="P-loop containing nucleoside triphosphate hydrolases"/>
    <property type="match status" value="1"/>
</dbReference>
<evidence type="ECO:0000259" key="7">
    <source>
        <dbReference type="PROSITE" id="PS50067"/>
    </source>
</evidence>
<evidence type="ECO:0000256" key="6">
    <source>
        <dbReference type="SAM" id="MobiDB-lite"/>
    </source>
</evidence>
<evidence type="ECO:0000256" key="1">
    <source>
        <dbReference type="ARBA" id="ARBA00022741"/>
    </source>
</evidence>
<dbReference type="Pfam" id="PF00225">
    <property type="entry name" value="Kinesin"/>
    <property type="match status" value="1"/>
</dbReference>
<dbReference type="GO" id="GO:0003777">
    <property type="term" value="F:microtubule motor activity"/>
    <property type="evidence" value="ECO:0007669"/>
    <property type="project" value="InterPro"/>
</dbReference>
<dbReference type="SMART" id="SM00129">
    <property type="entry name" value="KISc"/>
    <property type="match status" value="1"/>
</dbReference>
<comment type="similarity">
    <text evidence="3 4">Belongs to the TRAFAC class myosin-kinesin ATPase superfamily. Kinesin family.</text>
</comment>
<dbReference type="PANTHER" id="PTHR24115:SF1004">
    <property type="entry name" value="KINESIN-LIKE PROTEIN KIF15"/>
    <property type="match status" value="1"/>
</dbReference>
<evidence type="ECO:0000256" key="2">
    <source>
        <dbReference type="ARBA" id="ARBA00022840"/>
    </source>
</evidence>
<dbReference type="Proteomes" id="UP000023152">
    <property type="component" value="Unassembled WGS sequence"/>
</dbReference>
<evidence type="ECO:0000256" key="3">
    <source>
        <dbReference type="PROSITE-ProRule" id="PRU00283"/>
    </source>
</evidence>
<keyword evidence="1 3" id="KW-0547">Nucleotide-binding</keyword>
<feature type="domain" description="Kinesin motor" evidence="7">
    <location>
        <begin position="6"/>
        <end position="478"/>
    </location>
</feature>
<keyword evidence="2 3" id="KW-0067">ATP-binding</keyword>
<dbReference type="GO" id="GO:0007018">
    <property type="term" value="P:microtubule-based movement"/>
    <property type="evidence" value="ECO:0007669"/>
    <property type="project" value="InterPro"/>
</dbReference>
<dbReference type="GO" id="GO:0005874">
    <property type="term" value="C:microtubule"/>
    <property type="evidence" value="ECO:0007669"/>
    <property type="project" value="UniProtKB-KW"/>
</dbReference>
<evidence type="ECO:0000256" key="4">
    <source>
        <dbReference type="RuleBase" id="RU000394"/>
    </source>
</evidence>
<dbReference type="PROSITE" id="PS50067">
    <property type="entry name" value="KINESIN_MOTOR_2"/>
    <property type="match status" value="1"/>
</dbReference>
<organism evidence="8 9">
    <name type="scientific">Reticulomyxa filosa</name>
    <dbReference type="NCBI Taxonomy" id="46433"/>
    <lineage>
        <taxon>Eukaryota</taxon>
        <taxon>Sar</taxon>
        <taxon>Rhizaria</taxon>
        <taxon>Retaria</taxon>
        <taxon>Foraminifera</taxon>
        <taxon>Monothalamids</taxon>
        <taxon>Reticulomyxidae</taxon>
        <taxon>Reticulomyxa</taxon>
    </lineage>
</organism>
<feature type="region of interest" description="Disordered" evidence="6">
    <location>
        <begin position="1"/>
        <end position="47"/>
    </location>
</feature>
<dbReference type="PRINTS" id="PR00380">
    <property type="entry name" value="KINESINHEAVY"/>
</dbReference>
<dbReference type="PROSITE" id="PS00411">
    <property type="entry name" value="KINESIN_MOTOR_1"/>
    <property type="match status" value="1"/>
</dbReference>
<feature type="binding site" evidence="3">
    <location>
        <begin position="122"/>
        <end position="129"/>
    </location>
    <ligand>
        <name>ATP</name>
        <dbReference type="ChEBI" id="CHEBI:30616"/>
    </ligand>
</feature>
<evidence type="ECO:0000313" key="8">
    <source>
        <dbReference type="EMBL" id="ETO23523.1"/>
    </source>
</evidence>
<evidence type="ECO:0000313" key="9">
    <source>
        <dbReference type="Proteomes" id="UP000023152"/>
    </source>
</evidence>
<dbReference type="InterPro" id="IPR036961">
    <property type="entry name" value="Kinesin_motor_dom_sf"/>
</dbReference>
<feature type="compositionally biased region" description="Basic residues" evidence="6">
    <location>
        <begin position="9"/>
        <end position="19"/>
    </location>
</feature>
<dbReference type="GO" id="GO:0005871">
    <property type="term" value="C:kinesin complex"/>
    <property type="evidence" value="ECO:0007669"/>
    <property type="project" value="TreeGrafter"/>
</dbReference>
<dbReference type="InterPro" id="IPR019821">
    <property type="entry name" value="Kinesin_motor_CS"/>
</dbReference>
<name>X6NC93_RETFI</name>
<dbReference type="InterPro" id="IPR027640">
    <property type="entry name" value="Kinesin-like_fam"/>
</dbReference>
<keyword evidence="5" id="KW-0175">Coiled coil</keyword>
<accession>X6NC93</accession>